<proteinExistence type="predicted"/>
<dbReference type="InterPro" id="IPR050675">
    <property type="entry name" value="OAF3"/>
</dbReference>
<comment type="caution">
    <text evidence="7">The sequence shown here is derived from an EMBL/GenBank/DDBJ whole genome shotgun (WGS) entry which is preliminary data.</text>
</comment>
<dbReference type="GO" id="GO:0003677">
    <property type="term" value="F:DNA binding"/>
    <property type="evidence" value="ECO:0007669"/>
    <property type="project" value="UniProtKB-KW"/>
</dbReference>
<dbReference type="SUPFAM" id="SSF57701">
    <property type="entry name" value="Zn2/Cys6 DNA-binding domain"/>
    <property type="match status" value="1"/>
</dbReference>
<gene>
    <name evidence="7" type="ORF">CFD26_102867</name>
</gene>
<dbReference type="InterPro" id="IPR001138">
    <property type="entry name" value="Zn2Cys6_DnaBD"/>
</dbReference>
<evidence type="ECO:0000256" key="5">
    <source>
        <dbReference type="SAM" id="MobiDB-lite"/>
    </source>
</evidence>
<keyword evidence="8" id="KW-1185">Reference proteome</keyword>
<keyword evidence="1" id="KW-0805">Transcription regulation</keyword>
<sequence>MPSTHSSPSPPCAQAEVTASWERLRKSCDSCQEAKVKCSQHKPSCHRCLHHRQPCVYSPQRRTGRPRKKPTLAGNAFSTASIVSNIDGTIIREATGSAVNGQDIVMADVRGNGPHMLASDITAASINPIDSIFQSSFEALLAASSFSKDPTGRDNNPDVPHTGYLAASPPSPDLFGDLSLFLPDFDIPHLPPPVHAPDVDQLPLLSVGASNTSSECGDCGAKCYTMLLQELLFLRQSLPETCRPSIDLILQVDRQVHSLLDLVLGCSACLSNRSSVLLLSVITERVVQMLDWIIEEKTLLDTESARSSRRTFSTCSPTSRLSPAGNRTGGRMYICRVPLLVGNVELDEDIKQCFIKQLILMRMKKLAVKVQDVRRASNTRPGDCIYRAAELVLAESLQRLDYLRGQVQLWE</sequence>
<dbReference type="InterPro" id="IPR036864">
    <property type="entry name" value="Zn2-C6_fun-type_DNA-bd_sf"/>
</dbReference>
<evidence type="ECO:0000256" key="1">
    <source>
        <dbReference type="ARBA" id="ARBA00023015"/>
    </source>
</evidence>
<evidence type="ECO:0000259" key="6">
    <source>
        <dbReference type="PROSITE" id="PS50048"/>
    </source>
</evidence>
<dbReference type="PRINTS" id="PR00755">
    <property type="entry name" value="AFLATOXINBRP"/>
</dbReference>
<dbReference type="PANTHER" id="PTHR31069:SF27">
    <property type="entry name" value="TRANSCRIPTIONAL REGULATOR ALNR"/>
    <property type="match status" value="1"/>
</dbReference>
<evidence type="ECO:0000313" key="8">
    <source>
        <dbReference type="Proteomes" id="UP000215289"/>
    </source>
</evidence>
<feature type="domain" description="Zn(2)-C6 fungal-type" evidence="6">
    <location>
        <begin position="27"/>
        <end position="57"/>
    </location>
</feature>
<evidence type="ECO:0000256" key="4">
    <source>
        <dbReference type="ARBA" id="ARBA00023242"/>
    </source>
</evidence>
<dbReference type="PROSITE" id="PS50048">
    <property type="entry name" value="ZN2_CY6_FUNGAL_2"/>
    <property type="match status" value="1"/>
</dbReference>
<feature type="region of interest" description="Disordered" evidence="5">
    <location>
        <begin position="146"/>
        <end position="166"/>
    </location>
</feature>
<dbReference type="CDD" id="cd00067">
    <property type="entry name" value="GAL4"/>
    <property type="match status" value="1"/>
</dbReference>
<evidence type="ECO:0000256" key="3">
    <source>
        <dbReference type="ARBA" id="ARBA00023163"/>
    </source>
</evidence>
<dbReference type="EMBL" id="NIDN02000226">
    <property type="protein sequence ID" value="RLL94184.1"/>
    <property type="molecule type" value="Genomic_DNA"/>
</dbReference>
<dbReference type="Proteomes" id="UP000215289">
    <property type="component" value="Unassembled WGS sequence"/>
</dbReference>
<dbReference type="SMART" id="SM00066">
    <property type="entry name" value="GAL4"/>
    <property type="match status" value="1"/>
</dbReference>
<dbReference type="Pfam" id="PF00172">
    <property type="entry name" value="Zn_clus"/>
    <property type="match status" value="1"/>
</dbReference>
<dbReference type="Gene3D" id="4.10.240.10">
    <property type="entry name" value="Zn(2)-C6 fungal-type DNA-binding domain"/>
    <property type="match status" value="1"/>
</dbReference>
<dbReference type="GO" id="GO:0008270">
    <property type="term" value="F:zinc ion binding"/>
    <property type="evidence" value="ECO:0007669"/>
    <property type="project" value="InterPro"/>
</dbReference>
<keyword evidence="3" id="KW-0804">Transcription</keyword>
<protein>
    <recommendedName>
        <fullName evidence="6">Zn(2)-C6 fungal-type domain-containing protein</fullName>
    </recommendedName>
</protein>
<evidence type="ECO:0000256" key="2">
    <source>
        <dbReference type="ARBA" id="ARBA00023125"/>
    </source>
</evidence>
<name>A0A3R7LUV1_9EURO</name>
<accession>A0A3R7LUV1</accession>
<evidence type="ECO:0000313" key="7">
    <source>
        <dbReference type="EMBL" id="RLL94184.1"/>
    </source>
</evidence>
<dbReference type="STRING" id="1245748.A0A3R7LUV1"/>
<dbReference type="AlphaFoldDB" id="A0A3R7LUV1"/>
<dbReference type="OrthoDB" id="5069333at2759"/>
<dbReference type="GO" id="GO:0000981">
    <property type="term" value="F:DNA-binding transcription factor activity, RNA polymerase II-specific"/>
    <property type="evidence" value="ECO:0007669"/>
    <property type="project" value="InterPro"/>
</dbReference>
<organism evidence="7 8">
    <name type="scientific">Aspergillus turcosus</name>
    <dbReference type="NCBI Taxonomy" id="1245748"/>
    <lineage>
        <taxon>Eukaryota</taxon>
        <taxon>Fungi</taxon>
        <taxon>Dikarya</taxon>
        <taxon>Ascomycota</taxon>
        <taxon>Pezizomycotina</taxon>
        <taxon>Eurotiomycetes</taxon>
        <taxon>Eurotiomycetidae</taxon>
        <taxon>Eurotiales</taxon>
        <taxon>Aspergillaceae</taxon>
        <taxon>Aspergillus</taxon>
        <taxon>Aspergillus subgen. Fumigati</taxon>
    </lineage>
</organism>
<keyword evidence="2" id="KW-0238">DNA-binding</keyword>
<keyword evidence="4" id="KW-0539">Nucleus</keyword>
<dbReference type="PANTHER" id="PTHR31069">
    <property type="entry name" value="OLEATE-ACTIVATED TRANSCRIPTION FACTOR 1-RELATED"/>
    <property type="match status" value="1"/>
</dbReference>
<reference evidence="7 8" key="1">
    <citation type="submission" date="2018-08" db="EMBL/GenBank/DDBJ databases">
        <title>Draft genome sequences of two Aspergillus turcosus clinical strains isolated from bronchoalveolar lavage fluid: one azole-susceptible and the other azole-resistant.</title>
        <authorList>
            <person name="Parent-Michaud M."/>
            <person name="Dufresne P.J."/>
            <person name="Fournier E."/>
            <person name="Martineau C."/>
            <person name="Moreira S."/>
            <person name="Perkins V."/>
            <person name="De Repentigny L."/>
            <person name="Dufresne S.F."/>
        </authorList>
    </citation>
    <scope>NUCLEOTIDE SEQUENCE [LARGE SCALE GENOMIC DNA]</scope>
    <source>
        <strain evidence="7">HMR AF 1038</strain>
    </source>
</reference>